<dbReference type="FunFam" id="3.10.580.10:FF:000002">
    <property type="entry name" value="Magnesium/cobalt efflux protein CorC"/>
    <property type="match status" value="1"/>
</dbReference>
<reference evidence="15" key="3">
    <citation type="journal article" date="2022" name="Int. J. Syst. Evol. Microbiol.">
        <title>Caproicibacterium lactatifermentans sp. nov., isolated from pit clay used for the production of Chinese strong aroma-type liquor.</title>
        <authorList>
            <person name="Wang H."/>
            <person name="Gu Y."/>
            <person name="Zhao D."/>
            <person name="Qiao Z."/>
            <person name="Zheng J."/>
            <person name="Gao J."/>
            <person name="Ren C."/>
            <person name="Xu Y."/>
        </authorList>
    </citation>
    <scope>NUCLEOTIDE SEQUENCE</scope>
    <source>
        <strain evidence="15">JNU-WLY1368</strain>
    </source>
</reference>
<dbReference type="SUPFAM" id="SSF54631">
    <property type="entry name" value="CBS-domain pair"/>
    <property type="match status" value="1"/>
</dbReference>
<dbReference type="EMBL" id="CP046161">
    <property type="protein sequence ID" value="QKO30065.1"/>
    <property type="molecule type" value="Genomic_DNA"/>
</dbReference>
<dbReference type="RefSeq" id="WP_086036592.1">
    <property type="nucleotide sequence ID" value="NZ_CP046051.1"/>
</dbReference>
<dbReference type="PANTHER" id="PTHR43099:SF5">
    <property type="entry name" value="HLYC_CORC FAMILY TRANSPORTER"/>
    <property type="match status" value="1"/>
</dbReference>
<evidence type="ECO:0000256" key="3">
    <source>
        <dbReference type="ARBA" id="ARBA00022475"/>
    </source>
</evidence>
<evidence type="ECO:0000256" key="1">
    <source>
        <dbReference type="ARBA" id="ARBA00004651"/>
    </source>
</evidence>
<feature type="transmembrane region" description="Helical" evidence="11">
    <location>
        <begin position="68"/>
        <end position="88"/>
    </location>
</feature>
<evidence type="ECO:0000313" key="16">
    <source>
        <dbReference type="Proteomes" id="UP000501316"/>
    </source>
</evidence>
<evidence type="ECO:0000256" key="2">
    <source>
        <dbReference type="ARBA" id="ARBA00006337"/>
    </source>
</evidence>
<organism evidence="14 16">
    <name type="scientific">Caproicibacterium lactatifermentans</name>
    <dbReference type="NCBI Taxonomy" id="2666138"/>
    <lineage>
        <taxon>Bacteria</taxon>
        <taxon>Bacillati</taxon>
        <taxon>Bacillota</taxon>
        <taxon>Clostridia</taxon>
        <taxon>Eubacteriales</taxon>
        <taxon>Oscillospiraceae</taxon>
        <taxon>Caproicibacterium</taxon>
    </lineage>
</organism>
<sequence>MPPDPADTTAFPWNSLLLLAVLILINAFFSAAEIAVLMLNKSKVRRMAESGDRKAAELEKLTKDSNRFLATIQVGVTLAGFLSSAAASQSFGSMLAGALRWTGLPHSALQAVASVLITLILSYFSLVLGELVPKQLAIHRAESIAFRFAGILNGLASFFTPLVHLLTASTNLVLRLFGIRPDKEGREAVTEEEIRLLVDEGEEHGVIEETEKDMISNVLDFDDSPVSEMMTHRTEIAAVEDTDTLQDVVHLSMDQGFSRIPVYHEDLDNILGFLYVKDLLPFVGKPPQPVRLTDLMRPAAFVPETQICSRLFQQMTAQHRQIAIIVDEFGGTEGLITLEDLLESIVGNIQDEYDREEEEVVPDGPNRWSVDGALLVEDAEDMTGISLPKGDYDTLAGLMVERLGRIPQAEEHPTVRCGKLCLTALRIQDRRIVRILITREASPKESNP</sequence>
<evidence type="ECO:0000256" key="5">
    <source>
        <dbReference type="ARBA" id="ARBA00022737"/>
    </source>
</evidence>
<dbReference type="AlphaFoldDB" id="A0A859DSX5"/>
<feature type="domain" description="CNNM transmembrane" evidence="13">
    <location>
        <begin position="8"/>
        <end position="211"/>
    </location>
</feature>
<keyword evidence="7 9" id="KW-0129">CBS domain</keyword>
<keyword evidence="8 10" id="KW-0472">Membrane</keyword>
<protein>
    <submittedName>
        <fullName evidence="14">DUF21 domain-containing protein</fullName>
    </submittedName>
</protein>
<dbReference type="Pfam" id="PF00571">
    <property type="entry name" value="CBS"/>
    <property type="match status" value="2"/>
</dbReference>
<dbReference type="SMART" id="SM01091">
    <property type="entry name" value="CorC_HlyC"/>
    <property type="match status" value="1"/>
</dbReference>
<dbReference type="Proteomes" id="UP000509623">
    <property type="component" value="Chromosome"/>
</dbReference>
<keyword evidence="6 10" id="KW-1133">Transmembrane helix</keyword>
<evidence type="ECO:0000259" key="13">
    <source>
        <dbReference type="PROSITE" id="PS51846"/>
    </source>
</evidence>
<dbReference type="Proteomes" id="UP000501316">
    <property type="component" value="Chromosome"/>
</dbReference>
<dbReference type="Pfam" id="PF01595">
    <property type="entry name" value="CNNM"/>
    <property type="match status" value="1"/>
</dbReference>
<evidence type="ECO:0000256" key="9">
    <source>
        <dbReference type="PROSITE-ProRule" id="PRU00703"/>
    </source>
</evidence>
<dbReference type="GO" id="GO:0005886">
    <property type="term" value="C:plasma membrane"/>
    <property type="evidence" value="ECO:0007669"/>
    <property type="project" value="UniProtKB-SubCell"/>
</dbReference>
<reference evidence="16 17" key="1">
    <citation type="submission" date="2019-11" db="EMBL/GenBank/DDBJ databases">
        <authorList>
            <person name="Ren C."/>
            <person name="Wang H."/>
            <person name="Xu Y."/>
        </authorList>
    </citation>
    <scope>NUCLEOTIDE SEQUENCE [LARGE SCALE GENOMIC DNA]</scope>
    <source>
        <strain evidence="17">JNU-WLY1368</strain>
        <strain evidence="14 16">LBM 19010</strain>
    </source>
</reference>
<dbReference type="InterPro" id="IPR046342">
    <property type="entry name" value="CBS_dom_sf"/>
</dbReference>
<evidence type="ECO:0000313" key="17">
    <source>
        <dbReference type="Proteomes" id="UP000509623"/>
    </source>
</evidence>
<keyword evidence="5" id="KW-0677">Repeat</keyword>
<evidence type="ECO:0000313" key="14">
    <source>
        <dbReference type="EMBL" id="QKN23253.1"/>
    </source>
</evidence>
<evidence type="ECO:0000256" key="4">
    <source>
        <dbReference type="ARBA" id="ARBA00022692"/>
    </source>
</evidence>
<dbReference type="InterPro" id="IPR016169">
    <property type="entry name" value="FAD-bd_PCMH_sub2"/>
</dbReference>
<evidence type="ECO:0000256" key="10">
    <source>
        <dbReference type="PROSITE-ProRule" id="PRU01193"/>
    </source>
</evidence>
<evidence type="ECO:0000259" key="12">
    <source>
        <dbReference type="PROSITE" id="PS51371"/>
    </source>
</evidence>
<dbReference type="KEGG" id="clf:GJQ69_01370"/>
<keyword evidence="4 10" id="KW-0812">Transmembrane</keyword>
<feature type="domain" description="CBS" evidence="12">
    <location>
        <begin position="295"/>
        <end position="352"/>
    </location>
</feature>
<feature type="transmembrane region" description="Helical" evidence="11">
    <location>
        <begin position="108"/>
        <end position="132"/>
    </location>
</feature>
<evidence type="ECO:0000256" key="6">
    <source>
        <dbReference type="ARBA" id="ARBA00022989"/>
    </source>
</evidence>
<feature type="transmembrane region" description="Helical" evidence="11">
    <location>
        <begin position="16"/>
        <end position="39"/>
    </location>
</feature>
<dbReference type="InterPro" id="IPR000644">
    <property type="entry name" value="CBS_dom"/>
</dbReference>
<keyword evidence="17" id="KW-1185">Reference proteome</keyword>
<dbReference type="PANTHER" id="PTHR43099">
    <property type="entry name" value="UPF0053 PROTEIN YRKA"/>
    <property type="match status" value="1"/>
</dbReference>
<dbReference type="PROSITE" id="PS51846">
    <property type="entry name" value="CNNM"/>
    <property type="match status" value="1"/>
</dbReference>
<dbReference type="InterPro" id="IPR051676">
    <property type="entry name" value="UPF0053_domain"/>
</dbReference>
<dbReference type="CDD" id="cd04590">
    <property type="entry name" value="CBS_pair_CorC_HlyC_assoc"/>
    <property type="match status" value="1"/>
</dbReference>
<comment type="subcellular location">
    <subcellularLocation>
        <location evidence="1">Cell membrane</location>
        <topology evidence="1">Multi-pass membrane protein</topology>
    </subcellularLocation>
</comment>
<comment type="similarity">
    <text evidence="2">Belongs to the UPF0053 family.</text>
</comment>
<feature type="transmembrane region" description="Helical" evidence="11">
    <location>
        <begin position="144"/>
        <end position="166"/>
    </location>
</feature>
<accession>A0A859DSX5</accession>
<dbReference type="GO" id="GO:0050660">
    <property type="term" value="F:flavin adenine dinucleotide binding"/>
    <property type="evidence" value="ECO:0007669"/>
    <property type="project" value="InterPro"/>
</dbReference>
<dbReference type="Gene3D" id="3.30.465.10">
    <property type="match status" value="1"/>
</dbReference>
<evidence type="ECO:0000256" key="8">
    <source>
        <dbReference type="ARBA" id="ARBA00023136"/>
    </source>
</evidence>
<dbReference type="InterPro" id="IPR044751">
    <property type="entry name" value="Ion_transp-like_CBS"/>
</dbReference>
<feature type="domain" description="CBS" evidence="12">
    <location>
        <begin position="230"/>
        <end position="290"/>
    </location>
</feature>
<dbReference type="InterPro" id="IPR005170">
    <property type="entry name" value="Transptr-assoc_dom"/>
</dbReference>
<dbReference type="Gene3D" id="3.10.580.10">
    <property type="entry name" value="CBS-domain"/>
    <property type="match status" value="1"/>
</dbReference>
<proteinExistence type="inferred from homology"/>
<gene>
    <name evidence="14" type="ORF">GJQ69_01370</name>
    <name evidence="15" type="ORF">GKP14_02980</name>
</gene>
<dbReference type="InterPro" id="IPR036318">
    <property type="entry name" value="FAD-bd_PCMH-like_sf"/>
</dbReference>
<evidence type="ECO:0000256" key="7">
    <source>
        <dbReference type="ARBA" id="ARBA00023122"/>
    </source>
</evidence>
<dbReference type="InterPro" id="IPR002550">
    <property type="entry name" value="CNNM"/>
</dbReference>
<dbReference type="SUPFAM" id="SSF56176">
    <property type="entry name" value="FAD-binding/transporter-associated domain-like"/>
    <property type="match status" value="1"/>
</dbReference>
<dbReference type="Pfam" id="PF03471">
    <property type="entry name" value="CorC_HlyC"/>
    <property type="match status" value="1"/>
</dbReference>
<reference evidence="15" key="2">
    <citation type="journal article" date="2021" name="Appl. Environ. Microbiol.">
        <title>Adaptability of a Caproate-Producing Bacterium Contributes to Its Dominance in an Anaerobic Fermentation System.</title>
        <authorList>
            <person name="Wang H."/>
            <person name="Gu Y."/>
            <person name="Zhou W."/>
            <person name="Zhao D."/>
            <person name="Qiao Z."/>
            <person name="Zheng J."/>
            <person name="Gao J."/>
            <person name="Chen X."/>
            <person name="Ren C."/>
            <person name="Xu Y."/>
        </authorList>
    </citation>
    <scope>NUCLEOTIDE SEQUENCE</scope>
    <source>
        <strain evidence="15">JNU-WLY1368</strain>
    </source>
</reference>
<dbReference type="EMBL" id="CP046051">
    <property type="protein sequence ID" value="QKN23253.1"/>
    <property type="molecule type" value="Genomic_DNA"/>
</dbReference>
<evidence type="ECO:0000256" key="11">
    <source>
        <dbReference type="SAM" id="Phobius"/>
    </source>
</evidence>
<dbReference type="PROSITE" id="PS51371">
    <property type="entry name" value="CBS"/>
    <property type="match status" value="2"/>
</dbReference>
<keyword evidence="3" id="KW-1003">Cell membrane</keyword>
<evidence type="ECO:0000313" key="15">
    <source>
        <dbReference type="EMBL" id="QKO30065.1"/>
    </source>
</evidence>
<name>A0A859DSX5_9FIRM</name>